<comment type="caution">
    <text evidence="2">The sequence shown here is derived from an EMBL/GenBank/DDBJ whole genome shotgun (WGS) entry which is preliminary data.</text>
</comment>
<feature type="region of interest" description="Disordered" evidence="1">
    <location>
        <begin position="401"/>
        <end position="426"/>
    </location>
</feature>
<feature type="compositionally biased region" description="Basic and acidic residues" evidence="1">
    <location>
        <begin position="256"/>
        <end position="275"/>
    </location>
</feature>
<proteinExistence type="predicted"/>
<dbReference type="AlphaFoldDB" id="A0AA38LYQ7"/>
<feature type="compositionally biased region" description="Basic and acidic residues" evidence="1">
    <location>
        <begin position="26"/>
        <end position="36"/>
    </location>
</feature>
<accession>A0AA38LYQ7</accession>
<keyword evidence="3" id="KW-1185">Reference proteome</keyword>
<gene>
    <name evidence="2" type="ORF">MKK02DRAFT_29369</name>
</gene>
<dbReference type="GeneID" id="77727012"/>
<feature type="region of interest" description="Disordered" evidence="1">
    <location>
        <begin position="1"/>
        <end position="47"/>
    </location>
</feature>
<feature type="compositionally biased region" description="Acidic residues" evidence="1">
    <location>
        <begin position="237"/>
        <end position="255"/>
    </location>
</feature>
<feature type="compositionally biased region" description="Basic and acidic residues" evidence="1">
    <location>
        <begin position="1"/>
        <end position="10"/>
    </location>
</feature>
<dbReference type="EMBL" id="JAKWFO010000001">
    <property type="protein sequence ID" value="KAI9639269.1"/>
    <property type="molecule type" value="Genomic_DNA"/>
</dbReference>
<evidence type="ECO:0000313" key="3">
    <source>
        <dbReference type="Proteomes" id="UP001164286"/>
    </source>
</evidence>
<name>A0AA38LYQ7_9TREE</name>
<dbReference type="Proteomes" id="UP001164286">
    <property type="component" value="Unassembled WGS sequence"/>
</dbReference>
<evidence type="ECO:0000313" key="2">
    <source>
        <dbReference type="EMBL" id="KAI9639269.1"/>
    </source>
</evidence>
<evidence type="ECO:0000256" key="1">
    <source>
        <dbReference type="SAM" id="MobiDB-lite"/>
    </source>
</evidence>
<feature type="compositionally biased region" description="Acidic residues" evidence="1">
    <location>
        <begin position="141"/>
        <end position="151"/>
    </location>
</feature>
<reference evidence="2" key="1">
    <citation type="journal article" date="2022" name="G3 (Bethesda)">
        <title>High quality genome of the basidiomycete yeast Dioszegia hungarica PDD-24b-2 isolated from cloud water.</title>
        <authorList>
            <person name="Jarrige D."/>
            <person name="Haridas S."/>
            <person name="Bleykasten-Grosshans C."/>
            <person name="Joly M."/>
            <person name="Nadalig T."/>
            <person name="Sancelme M."/>
            <person name="Vuilleumier S."/>
            <person name="Grigoriev I.V."/>
            <person name="Amato P."/>
            <person name="Bringel F."/>
        </authorList>
    </citation>
    <scope>NUCLEOTIDE SEQUENCE</scope>
    <source>
        <strain evidence="2">PDD-24b-2</strain>
    </source>
</reference>
<feature type="compositionally biased region" description="Basic and acidic residues" evidence="1">
    <location>
        <begin position="202"/>
        <end position="216"/>
    </location>
</feature>
<organism evidence="2 3">
    <name type="scientific">Dioszegia hungarica</name>
    <dbReference type="NCBI Taxonomy" id="4972"/>
    <lineage>
        <taxon>Eukaryota</taxon>
        <taxon>Fungi</taxon>
        <taxon>Dikarya</taxon>
        <taxon>Basidiomycota</taxon>
        <taxon>Agaricomycotina</taxon>
        <taxon>Tremellomycetes</taxon>
        <taxon>Tremellales</taxon>
        <taxon>Bulleribasidiaceae</taxon>
        <taxon>Dioszegia</taxon>
    </lineage>
</organism>
<protein>
    <submittedName>
        <fullName evidence="2">Uncharacterized protein</fullName>
    </submittedName>
</protein>
<dbReference type="RefSeq" id="XP_052949046.1">
    <property type="nucleotide sequence ID" value="XM_053087807.1"/>
</dbReference>
<feature type="compositionally biased region" description="Basic and acidic residues" evidence="1">
    <location>
        <begin position="163"/>
        <end position="189"/>
    </location>
</feature>
<feature type="region of interest" description="Disordered" evidence="1">
    <location>
        <begin position="59"/>
        <end position="305"/>
    </location>
</feature>
<sequence length="572" mass="62994">MSNLRPDPRPLRYPTALGSVSSADQQRSHADSRESRPALAPPQDLWLLTDQEGDLPWIRTPFPSLFTPRYGTAQTDESEAEETKTIKNVPVGALADKTSPAAHTDDFDMDMTYESDSNADTVRANISPRRDPSPDSGGESSDWDVEDESGSDTDPVSGGSPLLRDHSPDSGAGDRDIDRDIKFEHERHTGGSPMTGDPSQEASDHDMNWEETHESESDNDTAMGGIPLTDGSSPESGAEDSVGDTEYESDGDQSTDSEHGKVDWGNEPSSERQQDRSLVPLTSADEAEGSNSGMKSTAALKKGSKWVPSIRAQDQRIYLRRERNAMLDVLTDRGIKRTAAVNGPTIPIAYLWELAELMGADSDPQLYQGHAIHMTRSGNSRLPHYSLLPESSIPAEFKDTRPLRQRRPGPEISDTLPASHPRPDAYNSRQIDWSKSARKATWSEVPGASSVKKLPISCTTTKNRQLRKLLEMCKVLEGRGIRCTSKTISPGMTVRFLRDTLNRTRPDNPELKGGSARGFVIDDPAPSRAASKAILLDCRLSRLPGTDRTYFLLTARWMRPFLEEDKLKGRAT</sequence>